<dbReference type="SMART" id="SM00345">
    <property type="entry name" value="HTH_GNTR"/>
    <property type="match status" value="1"/>
</dbReference>
<dbReference type="Gene3D" id="1.10.10.10">
    <property type="entry name" value="Winged helix-like DNA-binding domain superfamily/Winged helix DNA-binding domain"/>
    <property type="match status" value="1"/>
</dbReference>
<dbReference type="SUPFAM" id="SSF48008">
    <property type="entry name" value="GntR ligand-binding domain-like"/>
    <property type="match status" value="1"/>
</dbReference>
<feature type="domain" description="HTH gntR-type" evidence="4">
    <location>
        <begin position="12"/>
        <end position="80"/>
    </location>
</feature>
<accession>A0A2N4U0U5</accession>
<dbReference type="GO" id="GO:0003677">
    <property type="term" value="F:DNA binding"/>
    <property type="evidence" value="ECO:0007669"/>
    <property type="project" value="UniProtKB-KW"/>
</dbReference>
<proteinExistence type="predicted"/>
<dbReference type="RefSeq" id="WP_102075126.1">
    <property type="nucleotide sequence ID" value="NZ_PDNW01000017.1"/>
</dbReference>
<dbReference type="AlphaFoldDB" id="A0A2N4U0U5"/>
<dbReference type="InterPro" id="IPR011711">
    <property type="entry name" value="GntR_C"/>
</dbReference>
<comment type="caution">
    <text evidence="5">The sequence shown here is derived from an EMBL/GenBank/DDBJ whole genome shotgun (WGS) entry which is preliminary data.</text>
</comment>
<evidence type="ECO:0000256" key="3">
    <source>
        <dbReference type="ARBA" id="ARBA00023163"/>
    </source>
</evidence>
<evidence type="ECO:0000256" key="2">
    <source>
        <dbReference type="ARBA" id="ARBA00023125"/>
    </source>
</evidence>
<evidence type="ECO:0000313" key="6">
    <source>
        <dbReference type="Proteomes" id="UP000234190"/>
    </source>
</evidence>
<dbReference type="InterPro" id="IPR036388">
    <property type="entry name" value="WH-like_DNA-bd_sf"/>
</dbReference>
<dbReference type="InterPro" id="IPR008920">
    <property type="entry name" value="TF_FadR/GntR_C"/>
</dbReference>
<dbReference type="CDD" id="cd07377">
    <property type="entry name" value="WHTH_GntR"/>
    <property type="match status" value="1"/>
</dbReference>
<dbReference type="OrthoDB" id="5450856at2"/>
<dbReference type="SMART" id="SM00895">
    <property type="entry name" value="FCD"/>
    <property type="match status" value="1"/>
</dbReference>
<dbReference type="InterPro" id="IPR036390">
    <property type="entry name" value="WH_DNA-bd_sf"/>
</dbReference>
<evidence type="ECO:0000256" key="1">
    <source>
        <dbReference type="ARBA" id="ARBA00023015"/>
    </source>
</evidence>
<dbReference type="PRINTS" id="PR00035">
    <property type="entry name" value="HTHGNTR"/>
</dbReference>
<dbReference type="Pfam" id="PF07729">
    <property type="entry name" value="FCD"/>
    <property type="match status" value="1"/>
</dbReference>
<dbReference type="Gene3D" id="1.20.120.530">
    <property type="entry name" value="GntR ligand-binding domain-like"/>
    <property type="match status" value="1"/>
</dbReference>
<dbReference type="PANTHER" id="PTHR43537:SF5">
    <property type="entry name" value="UXU OPERON TRANSCRIPTIONAL REGULATOR"/>
    <property type="match status" value="1"/>
</dbReference>
<dbReference type="Proteomes" id="UP000234190">
    <property type="component" value="Unassembled WGS sequence"/>
</dbReference>
<dbReference type="InterPro" id="IPR000524">
    <property type="entry name" value="Tscrpt_reg_HTH_GntR"/>
</dbReference>
<dbReference type="GO" id="GO:0003700">
    <property type="term" value="F:DNA-binding transcription factor activity"/>
    <property type="evidence" value="ECO:0007669"/>
    <property type="project" value="InterPro"/>
</dbReference>
<dbReference type="SUPFAM" id="SSF46785">
    <property type="entry name" value="Winged helix' DNA-binding domain"/>
    <property type="match status" value="1"/>
</dbReference>
<keyword evidence="3" id="KW-0804">Transcription</keyword>
<gene>
    <name evidence="5" type="ORF">CR159_16775</name>
</gene>
<protein>
    <submittedName>
        <fullName evidence="5">GntR family transcriptional regulator</fullName>
    </submittedName>
</protein>
<evidence type="ECO:0000259" key="4">
    <source>
        <dbReference type="PROSITE" id="PS50949"/>
    </source>
</evidence>
<dbReference type="Pfam" id="PF00392">
    <property type="entry name" value="GntR"/>
    <property type="match status" value="1"/>
</dbReference>
<dbReference type="EMBL" id="PDNW01000017">
    <property type="protein sequence ID" value="PLC48639.1"/>
    <property type="molecule type" value="Genomic_DNA"/>
</dbReference>
<dbReference type="PROSITE" id="PS50949">
    <property type="entry name" value="HTH_GNTR"/>
    <property type="match status" value="1"/>
</dbReference>
<keyword evidence="1" id="KW-0805">Transcription regulation</keyword>
<sequence>MEEIQAFPEVRTQGAKTLANYLMAEMVSGKLRQGVKLPPERELGERFGLSRGSVRRVLAQFRDQGLIGQRVGSGTFVLAKAETLLQPQETAVAISTSPAELMVARLLIEPLMPGLIVQNATSADFKQMFHCLGQSEAAVGIDDFEHWDEELHKAFAFATHNSFFVQLMDLTNKVREQGEWGRLKRISLTPETRQQYELQHRAIVEALKDRDASLARNLLLGHLQLIQQNLFGG</sequence>
<keyword evidence="6" id="KW-1185">Reference proteome</keyword>
<organism evidence="5 6">
    <name type="scientific">Pollutimonas subterranea</name>
    <dbReference type="NCBI Taxonomy" id="2045210"/>
    <lineage>
        <taxon>Bacteria</taxon>
        <taxon>Pseudomonadati</taxon>
        <taxon>Pseudomonadota</taxon>
        <taxon>Betaproteobacteria</taxon>
        <taxon>Burkholderiales</taxon>
        <taxon>Alcaligenaceae</taxon>
        <taxon>Pollutimonas</taxon>
    </lineage>
</organism>
<evidence type="ECO:0000313" key="5">
    <source>
        <dbReference type="EMBL" id="PLC48639.1"/>
    </source>
</evidence>
<reference evidence="5 6" key="1">
    <citation type="submission" date="2017-10" db="EMBL/GenBank/DDBJ databases">
        <title>Two draft genome sequences of Pusillimonas sp. strains isolated from a nitrate- and radionuclide-contaminated groundwater in Russia.</title>
        <authorList>
            <person name="Grouzdev D.S."/>
            <person name="Tourova T.P."/>
            <person name="Goeva M.A."/>
            <person name="Babich T.L."/>
            <person name="Sokolova D.S."/>
            <person name="Abdullin R."/>
            <person name="Poltaraus A.B."/>
            <person name="Toshchakov S.V."/>
            <person name="Nazina T.N."/>
        </authorList>
    </citation>
    <scope>NUCLEOTIDE SEQUENCE [LARGE SCALE GENOMIC DNA]</scope>
    <source>
        <strain evidence="5 6">JR1/69-3-13</strain>
    </source>
</reference>
<dbReference type="PANTHER" id="PTHR43537">
    <property type="entry name" value="TRANSCRIPTIONAL REGULATOR, GNTR FAMILY"/>
    <property type="match status" value="1"/>
</dbReference>
<name>A0A2N4U0U5_9BURK</name>
<keyword evidence="2" id="KW-0238">DNA-binding</keyword>